<proteinExistence type="predicted"/>
<dbReference type="Proteomes" id="UP000036403">
    <property type="component" value="Unassembled WGS sequence"/>
</dbReference>
<organism evidence="2 3">
    <name type="scientific">Lasius niger</name>
    <name type="common">Black garden ant</name>
    <dbReference type="NCBI Taxonomy" id="67767"/>
    <lineage>
        <taxon>Eukaryota</taxon>
        <taxon>Metazoa</taxon>
        <taxon>Ecdysozoa</taxon>
        <taxon>Arthropoda</taxon>
        <taxon>Hexapoda</taxon>
        <taxon>Insecta</taxon>
        <taxon>Pterygota</taxon>
        <taxon>Neoptera</taxon>
        <taxon>Endopterygota</taxon>
        <taxon>Hymenoptera</taxon>
        <taxon>Apocrita</taxon>
        <taxon>Aculeata</taxon>
        <taxon>Formicoidea</taxon>
        <taxon>Formicidae</taxon>
        <taxon>Formicinae</taxon>
        <taxon>Lasius</taxon>
        <taxon>Lasius</taxon>
    </lineage>
</organism>
<protein>
    <submittedName>
        <fullName evidence="2">Uncharacterized protein</fullName>
    </submittedName>
</protein>
<accession>A0A0J7K000</accession>
<reference evidence="2 3" key="1">
    <citation type="submission" date="2015-04" db="EMBL/GenBank/DDBJ databases">
        <title>Lasius niger genome sequencing.</title>
        <authorList>
            <person name="Konorov E.A."/>
            <person name="Nikitin M.A."/>
            <person name="Kirill M.V."/>
            <person name="Chang P."/>
        </authorList>
    </citation>
    <scope>NUCLEOTIDE SEQUENCE [LARGE SCALE GENOMIC DNA]</scope>
    <source>
        <tissue evidence="2">Whole</tissue>
    </source>
</reference>
<feature type="region of interest" description="Disordered" evidence="1">
    <location>
        <begin position="239"/>
        <end position="277"/>
    </location>
</feature>
<dbReference type="EMBL" id="LBMM01018487">
    <property type="protein sequence ID" value="KMQ83773.1"/>
    <property type="molecule type" value="Genomic_DNA"/>
</dbReference>
<comment type="caution">
    <text evidence="2">The sequence shown here is derived from an EMBL/GenBank/DDBJ whole genome shotgun (WGS) entry which is preliminary data.</text>
</comment>
<dbReference type="AlphaFoldDB" id="A0A0J7K000"/>
<feature type="compositionally biased region" description="Acidic residues" evidence="1">
    <location>
        <begin position="240"/>
        <end position="263"/>
    </location>
</feature>
<sequence>MQVKENILEAARKRGDTWGEAVSMRITNVADLVAAEGRYHGSCIRKFFHSLKTYEVSGRPETEYAKTVIDFISSFLEEHRDKCQFSLTEILKGYEGVIPTNNTLRKKLQEKYGDDIIFTIKQNREFILSFRDTGHKILTSNWYEKQNSDIKEERLKIVKAAAEIITEDIRSQVYETNNYPPSDAFLKNVESDIRSTLQLLLNLIIMKNKRGSQEKWNTKVISIAHAIITAFRPKSFFSNNDEEIEEAEEEQDNVEEKEDDVEGDICQPSTSKRTRFE</sequence>
<keyword evidence="3" id="KW-1185">Reference proteome</keyword>
<evidence type="ECO:0000313" key="3">
    <source>
        <dbReference type="Proteomes" id="UP000036403"/>
    </source>
</evidence>
<gene>
    <name evidence="2" type="ORF">RF55_19127</name>
</gene>
<name>A0A0J7K000_LASNI</name>
<evidence type="ECO:0000256" key="1">
    <source>
        <dbReference type="SAM" id="MobiDB-lite"/>
    </source>
</evidence>
<evidence type="ECO:0000313" key="2">
    <source>
        <dbReference type="EMBL" id="KMQ83773.1"/>
    </source>
</evidence>
<dbReference type="OrthoDB" id="7682473at2759"/>
<dbReference type="PaxDb" id="67767-A0A0J7K000"/>